<evidence type="ECO:0000313" key="2">
    <source>
        <dbReference type="Proteomes" id="UP001283361"/>
    </source>
</evidence>
<comment type="caution">
    <text evidence="1">The sequence shown here is derived from an EMBL/GenBank/DDBJ whole genome shotgun (WGS) entry which is preliminary data.</text>
</comment>
<gene>
    <name evidence="1" type="ORF">RRG08_006904</name>
</gene>
<accession>A0AAE0XSD2</accession>
<name>A0AAE0XSD2_9GAST</name>
<dbReference type="Proteomes" id="UP001283361">
    <property type="component" value="Unassembled WGS sequence"/>
</dbReference>
<proteinExistence type="predicted"/>
<evidence type="ECO:0000313" key="1">
    <source>
        <dbReference type="EMBL" id="KAK3704971.1"/>
    </source>
</evidence>
<organism evidence="1 2">
    <name type="scientific">Elysia crispata</name>
    <name type="common">lettuce slug</name>
    <dbReference type="NCBI Taxonomy" id="231223"/>
    <lineage>
        <taxon>Eukaryota</taxon>
        <taxon>Metazoa</taxon>
        <taxon>Spiralia</taxon>
        <taxon>Lophotrochozoa</taxon>
        <taxon>Mollusca</taxon>
        <taxon>Gastropoda</taxon>
        <taxon>Heterobranchia</taxon>
        <taxon>Euthyneura</taxon>
        <taxon>Panpulmonata</taxon>
        <taxon>Sacoglossa</taxon>
        <taxon>Placobranchoidea</taxon>
        <taxon>Plakobranchidae</taxon>
        <taxon>Elysia</taxon>
    </lineage>
</organism>
<reference evidence="1" key="1">
    <citation type="journal article" date="2023" name="G3 (Bethesda)">
        <title>A reference genome for the long-term kleptoplast-retaining sea slug Elysia crispata morphotype clarki.</title>
        <authorList>
            <person name="Eastman K.E."/>
            <person name="Pendleton A.L."/>
            <person name="Shaikh M.A."/>
            <person name="Suttiyut T."/>
            <person name="Ogas R."/>
            <person name="Tomko P."/>
            <person name="Gavelis G."/>
            <person name="Widhalm J.R."/>
            <person name="Wisecaver J.H."/>
        </authorList>
    </citation>
    <scope>NUCLEOTIDE SEQUENCE</scope>
    <source>
        <strain evidence="1">ECLA1</strain>
    </source>
</reference>
<keyword evidence="2" id="KW-1185">Reference proteome</keyword>
<dbReference type="AlphaFoldDB" id="A0AAE0XSD2"/>
<dbReference type="EMBL" id="JAWDGP010007778">
    <property type="protein sequence ID" value="KAK3704971.1"/>
    <property type="molecule type" value="Genomic_DNA"/>
</dbReference>
<sequence length="144" mass="17009">MSETGLEPTSVRGRLHNLPCRYKNGICPTQVLDRSKRSPCVTVGELRGERTWYVQHELPDPLAGHVDTFLGITTYDNRECCKYNTTYLIHWLVMWTHFSVQHELPDPLARHVETFLGFSTYDDRGHFRYNTGNLIHWLVMWRRF</sequence>
<protein>
    <submittedName>
        <fullName evidence="1">Uncharacterized protein</fullName>
    </submittedName>
</protein>